<protein>
    <submittedName>
        <fullName evidence="1">Uncharacterized protein</fullName>
    </submittedName>
</protein>
<dbReference type="EMBL" id="CM039172">
    <property type="protein sequence ID" value="KAH9777807.1"/>
    <property type="molecule type" value="Genomic_DNA"/>
</dbReference>
<evidence type="ECO:0000313" key="2">
    <source>
        <dbReference type="Proteomes" id="UP000829398"/>
    </source>
</evidence>
<comment type="caution">
    <text evidence="1">The sequence shown here is derived from an EMBL/GenBank/DDBJ whole genome shotgun (WGS) entry which is preliminary data.</text>
</comment>
<gene>
    <name evidence="1" type="ORF">KPL71_007140</name>
</gene>
<evidence type="ECO:0000313" key="1">
    <source>
        <dbReference type="EMBL" id="KAH9777807.1"/>
    </source>
</evidence>
<sequence>MTFSRWNLVPVACLRRCCCRCSSLLLVAAAHRRVSVAAARRRVSIAATRRRSRYMEETNTRSTAKRNAVVTGANKGIGLEICRQLASNGVEVILTARDEQRGIEAVENLRQSGVSNFVFHQLDVKDSASAAMLAKFIETHFGKLDSLVNNAGDSGIILNSEAFRAFRPVDRSLLKGIMDQTYEKTKECLETNFYGTKRVTEALLPLQQLSKSARIVNMSSFYGQLKYIGNEKAKAELGNIESLTVERLHEIVQWFLRAFKENKLQANAWHYNYMTCNTGSMTVEEGARAPVMLALSPDDGPSGLFYDQMNVSSF</sequence>
<keyword evidence="2" id="KW-1185">Reference proteome</keyword>
<organism evidence="1 2">
    <name type="scientific">Citrus sinensis</name>
    <name type="common">Sweet orange</name>
    <name type="synonym">Citrus aurantium var. sinensis</name>
    <dbReference type="NCBI Taxonomy" id="2711"/>
    <lineage>
        <taxon>Eukaryota</taxon>
        <taxon>Viridiplantae</taxon>
        <taxon>Streptophyta</taxon>
        <taxon>Embryophyta</taxon>
        <taxon>Tracheophyta</taxon>
        <taxon>Spermatophyta</taxon>
        <taxon>Magnoliopsida</taxon>
        <taxon>eudicotyledons</taxon>
        <taxon>Gunneridae</taxon>
        <taxon>Pentapetalae</taxon>
        <taxon>rosids</taxon>
        <taxon>malvids</taxon>
        <taxon>Sapindales</taxon>
        <taxon>Rutaceae</taxon>
        <taxon>Aurantioideae</taxon>
        <taxon>Citrus</taxon>
    </lineage>
</organism>
<name>A0ACB8LWJ7_CITSI</name>
<reference evidence="2" key="1">
    <citation type="journal article" date="2023" name="Hortic. Res.">
        <title>A chromosome-level phased genome enabling allele-level studies in sweet orange: a case study on citrus Huanglongbing tolerance.</title>
        <authorList>
            <person name="Wu B."/>
            <person name="Yu Q."/>
            <person name="Deng Z."/>
            <person name="Duan Y."/>
            <person name="Luo F."/>
            <person name="Gmitter F. Jr."/>
        </authorList>
    </citation>
    <scope>NUCLEOTIDE SEQUENCE [LARGE SCALE GENOMIC DNA]</scope>
    <source>
        <strain evidence="2">cv. Valencia</strain>
    </source>
</reference>
<dbReference type="Proteomes" id="UP000829398">
    <property type="component" value="Chromosome 3"/>
</dbReference>
<proteinExistence type="predicted"/>
<accession>A0ACB8LWJ7</accession>